<feature type="transmembrane region" description="Helical" evidence="6">
    <location>
        <begin position="481"/>
        <end position="503"/>
    </location>
</feature>
<feature type="transmembrane region" description="Helical" evidence="6">
    <location>
        <begin position="358"/>
        <end position="376"/>
    </location>
</feature>
<proteinExistence type="predicted"/>
<feature type="transmembrane region" description="Helical" evidence="6">
    <location>
        <begin position="409"/>
        <end position="432"/>
    </location>
</feature>
<evidence type="ECO:0000256" key="1">
    <source>
        <dbReference type="ARBA" id="ARBA00004651"/>
    </source>
</evidence>
<feature type="transmembrane region" description="Helical" evidence="6">
    <location>
        <begin position="52"/>
        <end position="72"/>
    </location>
</feature>
<evidence type="ECO:0000256" key="2">
    <source>
        <dbReference type="ARBA" id="ARBA00022475"/>
    </source>
</evidence>
<keyword evidence="4 6" id="KW-1133">Transmembrane helix</keyword>
<evidence type="ECO:0000256" key="6">
    <source>
        <dbReference type="SAM" id="Phobius"/>
    </source>
</evidence>
<reference evidence="7 8" key="1">
    <citation type="submission" date="2021-03" db="EMBL/GenBank/DDBJ databases">
        <authorList>
            <person name="Gilmore M.S."/>
            <person name="Schwartzman J."/>
            <person name="Van Tyne D."/>
            <person name="Martin M."/>
            <person name="Earl A.M."/>
            <person name="Manson A.L."/>
            <person name="Straub T."/>
            <person name="Salamzade R."/>
            <person name="Saavedra J."/>
            <person name="Lebreton F."/>
            <person name="Prichula J."/>
            <person name="Schaufler K."/>
            <person name="Gaca A."/>
            <person name="Sgardioli B."/>
            <person name="Wagenaar J."/>
            <person name="Strong T."/>
        </authorList>
    </citation>
    <scope>NUCLEOTIDE SEQUENCE [LARGE SCALE GENOMIC DNA]</scope>
    <source>
        <strain evidence="7 8">DIV2402</strain>
    </source>
</reference>
<organism evidence="7 8">
    <name type="scientific">Candidatus Enterococcus lowellii</name>
    <dbReference type="NCBI Taxonomy" id="2230877"/>
    <lineage>
        <taxon>Bacteria</taxon>
        <taxon>Bacillati</taxon>
        <taxon>Bacillota</taxon>
        <taxon>Bacilli</taxon>
        <taxon>Lactobacillales</taxon>
        <taxon>Enterococcaceae</taxon>
        <taxon>Enterococcus</taxon>
    </lineage>
</organism>
<dbReference type="CDD" id="cd13124">
    <property type="entry name" value="MATE_SpoVB_like"/>
    <property type="match status" value="1"/>
</dbReference>
<dbReference type="EMBL" id="CP147251">
    <property type="protein sequence ID" value="WYJ75967.1"/>
    <property type="molecule type" value="Genomic_DNA"/>
</dbReference>
<accession>A0ABZ2SKE1</accession>
<feature type="transmembrane region" description="Helical" evidence="6">
    <location>
        <begin position="452"/>
        <end position="475"/>
    </location>
</feature>
<evidence type="ECO:0000313" key="7">
    <source>
        <dbReference type="EMBL" id="WYJ75967.1"/>
    </source>
</evidence>
<feature type="transmembrane region" description="Helical" evidence="6">
    <location>
        <begin position="289"/>
        <end position="311"/>
    </location>
</feature>
<evidence type="ECO:0000256" key="5">
    <source>
        <dbReference type="ARBA" id="ARBA00023136"/>
    </source>
</evidence>
<name>A0ABZ2SKE1_9ENTE</name>
<dbReference type="PANTHER" id="PTHR30250:SF29">
    <property type="entry name" value="POLYSACCHARIDE BIOSYNTHESIS PROTEIN C-TERMINAL DOMAIN-CONTAINING PROTEIN"/>
    <property type="match status" value="1"/>
</dbReference>
<dbReference type="RefSeq" id="WP_207942030.1">
    <property type="nucleotide sequence ID" value="NZ_CP147251.1"/>
</dbReference>
<feature type="transmembrane region" description="Helical" evidence="6">
    <location>
        <begin position="323"/>
        <end position="346"/>
    </location>
</feature>
<comment type="subcellular location">
    <subcellularLocation>
        <location evidence="1">Cell membrane</location>
        <topology evidence="1">Multi-pass membrane protein</topology>
    </subcellularLocation>
</comment>
<keyword evidence="8" id="KW-1185">Reference proteome</keyword>
<dbReference type="PANTHER" id="PTHR30250">
    <property type="entry name" value="PST FAMILY PREDICTED COLANIC ACID TRANSPORTER"/>
    <property type="match status" value="1"/>
</dbReference>
<gene>
    <name evidence="7" type="ORF">DOK78_000555</name>
</gene>
<keyword evidence="2" id="KW-1003">Cell membrane</keyword>
<dbReference type="InterPro" id="IPR024923">
    <property type="entry name" value="PG_synth_SpoVB"/>
</dbReference>
<reference evidence="7 8" key="2">
    <citation type="submission" date="2024-03" db="EMBL/GenBank/DDBJ databases">
        <title>The Genome Sequence of Enterococcus sp. DIV2402.</title>
        <authorList>
            <consortium name="The Broad Institute Genomics Platform"/>
            <consortium name="The Broad Institute Microbial Omics Core"/>
            <consortium name="The Broad Institute Genomic Center for Infectious Diseases"/>
            <person name="Earl A."/>
            <person name="Manson A."/>
            <person name="Gilmore M."/>
            <person name="Schwartman J."/>
            <person name="Shea T."/>
            <person name="Abouelleil A."/>
            <person name="Cao P."/>
            <person name="Chapman S."/>
            <person name="Cusick C."/>
            <person name="Young S."/>
            <person name="Neafsey D."/>
            <person name="Nusbaum C."/>
            <person name="Birren B."/>
        </authorList>
    </citation>
    <scope>NUCLEOTIDE SEQUENCE [LARGE SCALE GENOMIC DNA]</scope>
    <source>
        <strain evidence="7 8">DIV2402</strain>
    </source>
</reference>
<keyword evidence="5 6" id="KW-0472">Membrane</keyword>
<evidence type="ECO:0000256" key="4">
    <source>
        <dbReference type="ARBA" id="ARBA00022989"/>
    </source>
</evidence>
<dbReference type="Proteomes" id="UP000664701">
    <property type="component" value="Chromosome"/>
</dbReference>
<keyword evidence="3 6" id="KW-0812">Transmembrane</keyword>
<dbReference type="Pfam" id="PF01943">
    <property type="entry name" value="Polysacc_synt"/>
    <property type="match status" value="1"/>
</dbReference>
<sequence length="529" mass="58631">MARNQMQRMMKGAFVLTLASFIAKLLSAVYRVPFQNLVGDEGFYVYQQVYPIYGLAMTLALSGLPQFISKLVASQKNPQKQQQTLDEIYPLVFWFSICLWGLTFFFSGVIATIMGNSLLKPLIQVVSFTFLLVPPLSFYRGNFQGNLLMVPSAISQVSEQFLRVGVILAAAAAFRRLSLTIYQVGTLAMTGAFVGGVVAWLILMYYDHKIFGTKQRFLRIPQTFSVSQRMRRKFFVEGGLLSIYSGLLILFQLVDSFFIVNALEFQGVAEQSARIAKGVYDRGQPLVQLGLVAATALSATFLPALTACLMEERGEQFLKSAKIYLRLTIGLALAASTGLAVLLPYINYALFKDNAGNMALTLFVFAIVLTATIQAYQSIAQSQNYFRRSLKAAGWGIGIKFVVTGPLTVLFGTIGASLSTLVGLTVILWYLIKKEDAQVNVFWRERHFGRKLITCAVGMAIGLWVFYGLLTYVVGAPDSRLQALLFSLSGVVVGGTIFIQLAIRLELLTLREWLMIPFGKKILRFMGGK</sequence>
<dbReference type="InterPro" id="IPR050833">
    <property type="entry name" value="Poly_Biosynth_Transport"/>
</dbReference>
<protein>
    <submittedName>
        <fullName evidence="7">PST family polysaccharide transporter</fullName>
    </submittedName>
</protein>
<feature type="transmembrane region" description="Helical" evidence="6">
    <location>
        <begin position="92"/>
        <end position="115"/>
    </location>
</feature>
<evidence type="ECO:0000313" key="8">
    <source>
        <dbReference type="Proteomes" id="UP000664701"/>
    </source>
</evidence>
<feature type="transmembrane region" description="Helical" evidence="6">
    <location>
        <begin position="184"/>
        <end position="206"/>
    </location>
</feature>
<feature type="transmembrane region" description="Helical" evidence="6">
    <location>
        <begin position="234"/>
        <end position="254"/>
    </location>
</feature>
<dbReference type="InterPro" id="IPR002797">
    <property type="entry name" value="Polysacc_synth"/>
</dbReference>
<evidence type="ECO:0000256" key="3">
    <source>
        <dbReference type="ARBA" id="ARBA00022692"/>
    </source>
</evidence>